<accession>A0A9D3XDX4</accession>
<dbReference type="AlphaFoldDB" id="A0A9D3XDX4"/>
<dbReference type="Proteomes" id="UP000827986">
    <property type="component" value="Unassembled WGS sequence"/>
</dbReference>
<organism evidence="1 2">
    <name type="scientific">Mauremys mutica</name>
    <name type="common">yellowpond turtle</name>
    <dbReference type="NCBI Taxonomy" id="74926"/>
    <lineage>
        <taxon>Eukaryota</taxon>
        <taxon>Metazoa</taxon>
        <taxon>Chordata</taxon>
        <taxon>Craniata</taxon>
        <taxon>Vertebrata</taxon>
        <taxon>Euteleostomi</taxon>
        <taxon>Archelosauria</taxon>
        <taxon>Testudinata</taxon>
        <taxon>Testudines</taxon>
        <taxon>Cryptodira</taxon>
        <taxon>Durocryptodira</taxon>
        <taxon>Testudinoidea</taxon>
        <taxon>Geoemydidae</taxon>
        <taxon>Geoemydinae</taxon>
        <taxon>Mauremys</taxon>
    </lineage>
</organism>
<name>A0A9D3XDX4_9SAUR</name>
<dbReference type="EMBL" id="JAHDVG010000474">
    <property type="protein sequence ID" value="KAH1177866.1"/>
    <property type="molecule type" value="Genomic_DNA"/>
</dbReference>
<dbReference type="PROSITE" id="PS51257">
    <property type="entry name" value="PROKAR_LIPOPROTEIN"/>
    <property type="match status" value="1"/>
</dbReference>
<keyword evidence="2" id="KW-1185">Reference proteome</keyword>
<protein>
    <submittedName>
        <fullName evidence="1">Uncharacterized protein</fullName>
    </submittedName>
</protein>
<evidence type="ECO:0000313" key="2">
    <source>
        <dbReference type="Proteomes" id="UP000827986"/>
    </source>
</evidence>
<gene>
    <name evidence="1" type="ORF">KIL84_011568</name>
</gene>
<comment type="caution">
    <text evidence="1">The sequence shown here is derived from an EMBL/GenBank/DDBJ whole genome shotgun (WGS) entry which is preliminary data.</text>
</comment>
<sequence>MESTKQPLSVQTQCLVQSCYIKKSLPLFHGSLRKNILFYTRYSLNQFAVQAMVNMAPGHGRWTVSIIGWVTCGRTIGGQGAIPPPLCNMDVVWRSGTSTDPPKL</sequence>
<reference evidence="1" key="1">
    <citation type="submission" date="2021-09" db="EMBL/GenBank/DDBJ databases">
        <title>The genome of Mauremys mutica provides insights into the evolution of semi-aquatic lifestyle.</title>
        <authorList>
            <person name="Gong S."/>
            <person name="Gao Y."/>
        </authorList>
    </citation>
    <scope>NUCLEOTIDE SEQUENCE</scope>
    <source>
        <strain evidence="1">MM-2020</strain>
        <tissue evidence="1">Muscle</tissue>
    </source>
</reference>
<evidence type="ECO:0000313" key="1">
    <source>
        <dbReference type="EMBL" id="KAH1177866.1"/>
    </source>
</evidence>
<proteinExistence type="predicted"/>